<proteinExistence type="predicted"/>
<feature type="domain" description="HTH cro/C1-type" evidence="1">
    <location>
        <begin position="22"/>
        <end position="67"/>
    </location>
</feature>
<dbReference type="InterPro" id="IPR001387">
    <property type="entry name" value="Cro/C1-type_HTH"/>
</dbReference>
<dbReference type="SUPFAM" id="SSF47413">
    <property type="entry name" value="lambda repressor-like DNA-binding domains"/>
    <property type="match status" value="1"/>
</dbReference>
<gene>
    <name evidence="2" type="ORF">SAMN04488074_103479</name>
</gene>
<accession>A0A1G8XJ60</accession>
<dbReference type="Gene3D" id="1.10.260.40">
    <property type="entry name" value="lambda repressor-like DNA-binding domains"/>
    <property type="match status" value="1"/>
</dbReference>
<dbReference type="InterPro" id="IPR010982">
    <property type="entry name" value="Lambda_DNA-bd_dom_sf"/>
</dbReference>
<name>A0A1G8XJ60_9PSEU</name>
<organism evidence="2 3">
    <name type="scientific">Lentzea albidocapillata subsp. violacea</name>
    <dbReference type="NCBI Taxonomy" id="128104"/>
    <lineage>
        <taxon>Bacteria</taxon>
        <taxon>Bacillati</taxon>
        <taxon>Actinomycetota</taxon>
        <taxon>Actinomycetes</taxon>
        <taxon>Pseudonocardiales</taxon>
        <taxon>Pseudonocardiaceae</taxon>
        <taxon>Lentzea</taxon>
    </lineage>
</organism>
<dbReference type="AlphaFoldDB" id="A0A1G8XJ60"/>
<sequence>MSVEQGEAFGPWLGRQLRRATISQAELAKRLGITRAAVSAWIVGRAEPRDEHKRMIAEILGIDPEAVTNRTSDVSTNLPLTWHHRPAHADGGREYGNAAAFAFNADLSVLAREATQNSLDERHDLTRPVQVHYTLHEISGPHLDKFLDTLRWNELREHYDAAAGKNQKVSRSLKAALEELDRTRTTLLLRVDDYNAAGLTGPEYSDGRFAAVVRRQLDSHKESSRRAGGSYGLGKVTLWATSKFGLVMMNSTLSEPHEGRTERRVIGRLDLPWRTVDDEAYAGPAWFGEPDTSLEHPKVSRSWWADEETVRDLHLERPHSDAGTSFLIVGAYDASGDAASLQDMHEKLVRSLADGFWAAMVGGQRAGALLDARVTTMRNGQVLVPEQRVDPYSRHPALSRALKAYLDNDTVPERTSGDQVAQTDVPLFVTPLLNAPRVEGKGTEHRAVLLLTATDDEERKNRVVCMRGNRMTIMERRPRELPLGTDSFQAVLLAGHATENDGDDVQLAEDFLRASEPPEHNKWDRTEELTSLYRRGALSRIDDFKEEIDRAVRELVGRRETVTRGGPAVLQELLRLNSGGVSTGTRRAQGVPTVRSINARLDDTGAWHVDVDLKLPEAEDSWLLTPVAKFDVRSGGRPAVEWSLLTAADNCQVENGNLVIPAGTRSASFAGVTDPASHPVRGKLSRLLVDVQKARGGAR</sequence>
<dbReference type="SMART" id="SM00530">
    <property type="entry name" value="HTH_XRE"/>
    <property type="match status" value="1"/>
</dbReference>
<dbReference type="GO" id="GO:0003677">
    <property type="term" value="F:DNA binding"/>
    <property type="evidence" value="ECO:0007669"/>
    <property type="project" value="UniProtKB-KW"/>
</dbReference>
<dbReference type="EMBL" id="FNET01000003">
    <property type="protein sequence ID" value="SDJ89945.1"/>
    <property type="molecule type" value="Genomic_DNA"/>
</dbReference>
<protein>
    <submittedName>
        <fullName evidence="2">DNA-binding transcriptional regulator, XRE-family HTH domain</fullName>
    </submittedName>
</protein>
<dbReference type="RefSeq" id="WP_090005550.1">
    <property type="nucleotide sequence ID" value="NZ_FNET01000003.1"/>
</dbReference>
<evidence type="ECO:0000259" key="1">
    <source>
        <dbReference type="PROSITE" id="PS50943"/>
    </source>
</evidence>
<keyword evidence="2" id="KW-0238">DNA-binding</keyword>
<evidence type="ECO:0000313" key="3">
    <source>
        <dbReference type="Proteomes" id="UP000199682"/>
    </source>
</evidence>
<dbReference type="PROSITE" id="PS50943">
    <property type="entry name" value="HTH_CROC1"/>
    <property type="match status" value="1"/>
</dbReference>
<dbReference type="CDD" id="cd00093">
    <property type="entry name" value="HTH_XRE"/>
    <property type="match status" value="1"/>
</dbReference>
<reference evidence="3" key="1">
    <citation type="submission" date="2016-10" db="EMBL/GenBank/DDBJ databases">
        <authorList>
            <person name="Varghese N."/>
            <person name="Submissions S."/>
        </authorList>
    </citation>
    <scope>NUCLEOTIDE SEQUENCE [LARGE SCALE GENOMIC DNA]</scope>
    <source>
        <strain evidence="3">DSM 44796</strain>
    </source>
</reference>
<dbReference type="Pfam" id="PF01381">
    <property type="entry name" value="HTH_3"/>
    <property type="match status" value="1"/>
</dbReference>
<evidence type="ECO:0000313" key="2">
    <source>
        <dbReference type="EMBL" id="SDJ89945.1"/>
    </source>
</evidence>
<dbReference type="Proteomes" id="UP000199682">
    <property type="component" value="Unassembled WGS sequence"/>
</dbReference>